<name>A0A9W6V6N7_9PSEU</name>
<dbReference type="Pfam" id="PF20254">
    <property type="entry name" value="DMFA2_C"/>
    <property type="match status" value="1"/>
</dbReference>
<sequence>MRHLHPFQPHTHTTAGAGPGATYTVTLADACTAGSRIVVVSSGGAQTTIRFTNGSGTAFTRRAQALSAIDVSVHDAVAAGGETALHVTLNGDENVALTIYHTDLGAFVAGSSGTSTNIVAATSSSVTITTASVLFAGFGVQKNTTADETLKWRTFGPLGKLYVNGAHQPGSGTKFIHANGLADVDATHCFPATLAAGQYRASSEWVNGSDTVHVAQAAYVDTTGIASNPAPANPIVAENSLPGDLQSAWFGGVAATNATICGYTDAVSYQPGDTVAFKVDSTGHTFKVELRRLGHYGWETFGARQVSPDITGTVVTQSSPSTDGTLGSTSCAWTTNATWTIPTDACPGVYLATFRRTDAGNTSNYSQHHFVVRGDPAGRAAVVIADCTYQAYNVWGATSDHGSRFGVGTQWSGRSLYGYGPDTTEQYAHRGYAVSFDRPYSCQSTQANTYLWDSDYGWLHWAEAQGMDLTYVSDVDIEKSTTLLTSAAQVVLLGHHEYWSSNIYDGLRAAQNAGVNMLINSSNTALWHTRFAAGDTLRRTVICYKESLTRDASAGWAGTGYDPVSWTGTWRDGSAANGRANPDRRRENGLSGQMFVLSAPVTQRFGVPYASKGAPCWRNNAGVQALTTGQTWNAPAGTIGDEADAADGTTGQPTNLVNLCPTTVSGTTGPNSAGTLYATSVSPTCGWTVHRHGSGALIANTGSWRAGQGLTRWAQSTLGNVVTASSPDWQSSWLALAYDLGIVAATPRSLRPGLDTAPVSPATGAPAGPRNRIAIAYGLTVPPTSGLLAYLMQGA</sequence>
<evidence type="ECO:0000259" key="1">
    <source>
        <dbReference type="Pfam" id="PF20254"/>
    </source>
</evidence>
<organism evidence="2 3">
    <name type="scientific">Actinokineospora globicatena</name>
    <dbReference type="NCBI Taxonomy" id="103729"/>
    <lineage>
        <taxon>Bacteria</taxon>
        <taxon>Bacillati</taxon>
        <taxon>Actinomycetota</taxon>
        <taxon>Actinomycetes</taxon>
        <taxon>Pseudonocardiales</taxon>
        <taxon>Pseudonocardiaceae</taxon>
        <taxon>Actinokineospora</taxon>
    </lineage>
</organism>
<accession>A0A9W6V6N7</accession>
<evidence type="ECO:0000313" key="2">
    <source>
        <dbReference type="EMBL" id="GLW91775.1"/>
    </source>
</evidence>
<dbReference type="InterPro" id="IPR046540">
    <property type="entry name" value="DMFA2_C"/>
</dbReference>
<protein>
    <recommendedName>
        <fullName evidence="1">N,N-dimethylformamidase beta subunit-like C-terminal domain-containing protein</fullName>
    </recommendedName>
</protein>
<dbReference type="AlphaFoldDB" id="A0A9W6V6N7"/>
<evidence type="ECO:0000313" key="3">
    <source>
        <dbReference type="Proteomes" id="UP001165042"/>
    </source>
</evidence>
<proteinExistence type="predicted"/>
<feature type="domain" description="N,N-dimethylformamidase beta subunit-like C-terminal" evidence="1">
    <location>
        <begin position="289"/>
        <end position="684"/>
    </location>
</feature>
<gene>
    <name evidence="2" type="ORF">Aglo03_25910</name>
</gene>
<dbReference type="Proteomes" id="UP001165042">
    <property type="component" value="Unassembled WGS sequence"/>
</dbReference>
<reference evidence="2" key="1">
    <citation type="submission" date="2023-02" db="EMBL/GenBank/DDBJ databases">
        <title>Actinokineospora globicatena NBRC 15670.</title>
        <authorList>
            <person name="Ichikawa N."/>
            <person name="Sato H."/>
            <person name="Tonouchi N."/>
        </authorList>
    </citation>
    <scope>NUCLEOTIDE SEQUENCE</scope>
    <source>
        <strain evidence="2">NBRC 15670</strain>
    </source>
</reference>
<dbReference type="RefSeq" id="WP_285610552.1">
    <property type="nucleotide sequence ID" value="NZ_BSSD01000003.1"/>
</dbReference>
<keyword evidence="3" id="KW-1185">Reference proteome</keyword>
<comment type="caution">
    <text evidence="2">The sequence shown here is derived from an EMBL/GenBank/DDBJ whole genome shotgun (WGS) entry which is preliminary data.</text>
</comment>
<dbReference type="EMBL" id="BSSD01000003">
    <property type="protein sequence ID" value="GLW91775.1"/>
    <property type="molecule type" value="Genomic_DNA"/>
</dbReference>